<dbReference type="EMBL" id="JACIIV010000001">
    <property type="protein sequence ID" value="MBB6226003.1"/>
    <property type="molecule type" value="Genomic_DNA"/>
</dbReference>
<dbReference type="InterPro" id="IPR008939">
    <property type="entry name" value="Lytic_TGlycosylase_superhlx_U"/>
</dbReference>
<dbReference type="Proteomes" id="UP000538147">
    <property type="component" value="Unassembled WGS sequence"/>
</dbReference>
<proteinExistence type="inferred from homology"/>
<feature type="chain" id="PRO_5033041565" evidence="4">
    <location>
        <begin position="20"/>
        <end position="627"/>
    </location>
</feature>
<dbReference type="RefSeq" id="WP_184193846.1">
    <property type="nucleotide sequence ID" value="NZ_JACIIV010000001.1"/>
</dbReference>
<gene>
    <name evidence="6" type="ORF">FHS79_000154</name>
</gene>
<reference evidence="6 7" key="1">
    <citation type="submission" date="2020-08" db="EMBL/GenBank/DDBJ databases">
        <title>Genomic Encyclopedia of Type Strains, Phase IV (KMG-IV): sequencing the most valuable type-strain genomes for metagenomic binning, comparative biology and taxonomic classification.</title>
        <authorList>
            <person name="Goeker M."/>
        </authorList>
    </citation>
    <scope>NUCLEOTIDE SEQUENCE [LARGE SCALE GENOMIC DNA]</scope>
    <source>
        <strain evidence="6 7">DSM 102189</strain>
    </source>
</reference>
<dbReference type="SUPFAM" id="SSF53955">
    <property type="entry name" value="Lysozyme-like"/>
    <property type="match status" value="1"/>
</dbReference>
<evidence type="ECO:0000313" key="7">
    <source>
        <dbReference type="Proteomes" id="UP000538147"/>
    </source>
</evidence>
<comment type="caution">
    <text evidence="6">The sequence shown here is derived from an EMBL/GenBank/DDBJ whole genome shotgun (WGS) entry which is preliminary data.</text>
</comment>
<evidence type="ECO:0000259" key="5">
    <source>
        <dbReference type="Pfam" id="PF01464"/>
    </source>
</evidence>
<dbReference type="PANTHER" id="PTHR37423">
    <property type="entry name" value="SOLUBLE LYTIC MUREIN TRANSGLYCOSYLASE-RELATED"/>
    <property type="match status" value="1"/>
</dbReference>
<protein>
    <submittedName>
        <fullName evidence="6">Soluble lytic murein transglycosylase-like protein</fullName>
    </submittedName>
</protein>
<dbReference type="SUPFAM" id="SSF48435">
    <property type="entry name" value="Bacterial muramidases"/>
    <property type="match status" value="1"/>
</dbReference>
<dbReference type="GO" id="GO:0004553">
    <property type="term" value="F:hydrolase activity, hydrolyzing O-glycosyl compounds"/>
    <property type="evidence" value="ECO:0007669"/>
    <property type="project" value="InterPro"/>
</dbReference>
<dbReference type="AlphaFoldDB" id="A0A841L4W0"/>
<dbReference type="CDD" id="cd13401">
    <property type="entry name" value="Slt70-like"/>
    <property type="match status" value="1"/>
</dbReference>
<organism evidence="6 7">
    <name type="scientific">Polymorphobacter multimanifer</name>
    <dbReference type="NCBI Taxonomy" id="1070431"/>
    <lineage>
        <taxon>Bacteria</taxon>
        <taxon>Pseudomonadati</taxon>
        <taxon>Pseudomonadota</taxon>
        <taxon>Alphaproteobacteria</taxon>
        <taxon>Sphingomonadales</taxon>
        <taxon>Sphingosinicellaceae</taxon>
        <taxon>Polymorphobacter</taxon>
    </lineage>
</organism>
<evidence type="ECO:0000256" key="3">
    <source>
        <dbReference type="ARBA" id="ARBA00022729"/>
    </source>
</evidence>
<comment type="similarity">
    <text evidence="1">Belongs to the transglycosylase Slt family.</text>
</comment>
<evidence type="ECO:0000256" key="4">
    <source>
        <dbReference type="SAM" id="SignalP"/>
    </source>
</evidence>
<keyword evidence="3 4" id="KW-0732">Signal</keyword>
<dbReference type="GO" id="GO:0042597">
    <property type="term" value="C:periplasmic space"/>
    <property type="evidence" value="ECO:0007669"/>
    <property type="project" value="InterPro"/>
</dbReference>
<evidence type="ECO:0000256" key="1">
    <source>
        <dbReference type="ARBA" id="ARBA00007734"/>
    </source>
</evidence>
<evidence type="ECO:0000313" key="6">
    <source>
        <dbReference type="EMBL" id="MBB6226003.1"/>
    </source>
</evidence>
<feature type="domain" description="Transglycosylase SLT" evidence="5">
    <location>
        <begin position="427"/>
        <end position="539"/>
    </location>
</feature>
<name>A0A841L4W0_9SPHN</name>
<comment type="similarity">
    <text evidence="2">Belongs to the virb1 family.</text>
</comment>
<keyword evidence="7" id="KW-1185">Reference proteome</keyword>
<feature type="signal peptide" evidence="4">
    <location>
        <begin position="1"/>
        <end position="19"/>
    </location>
</feature>
<sequence>MIRKLLFAAALLSGSAALANDQTMTPPGDGTLIVTGIRDGITARQRAVPAQLTAAERAVWRSLFLDIDAGRLAQAEAALASLGKGLLTETARAQIIAARGPKGVAGKFTRAQLVEWLNTYGDLPQAQGVARVAAQMRGDAGPIPVLPSMRPLRYMSVNPPLAFRSETGETDFGAANALKPLLAADRNADAERAWANAEAGLSSGARAEWAQRVAWSYYGQNDNPAALRLGLQAARGMGPWAALGAWTAGLAAWRLGQYDAAAEAFDLMATRMAGYERTEDLAAAGAYWASRAHLAAGHPELVTPRLESAARAPNSLYGVLARRALGLAPVQDWSEPDFITADWNHLRDFAGARRAAALVEIGQIGLADRELKHLALTAPQANYSALLRLAARLSLPATQYSLAVRPPVGIDPPLSARFPAPDWEPARGWRVDRGLVFAHALQESNFITTATSRAGAKGVMQMMPGTAREVSAAMAAAATEGSSAVIGSLTDPAFNIEVGQTYLEALRDMSYTEGLLPKVIAAYNAGPGSVQRWNASLDDRGDPLLFIASIPFRETRHYVEVVLRNYWMYQLRDGETPASVDALIGGLWPKFPGMPGLPAVKRLPRPVQVLPSQAEPEKLPGLVESGA</sequence>
<dbReference type="InterPro" id="IPR023346">
    <property type="entry name" value="Lysozyme-like_dom_sf"/>
</dbReference>
<dbReference type="Gene3D" id="1.10.530.10">
    <property type="match status" value="1"/>
</dbReference>
<evidence type="ECO:0000256" key="2">
    <source>
        <dbReference type="ARBA" id="ARBA00009387"/>
    </source>
</evidence>
<dbReference type="PANTHER" id="PTHR37423:SF2">
    <property type="entry name" value="MEMBRANE-BOUND LYTIC MUREIN TRANSGLYCOSYLASE C"/>
    <property type="match status" value="1"/>
</dbReference>
<accession>A0A841L4W0</accession>
<dbReference type="InterPro" id="IPR008258">
    <property type="entry name" value="Transglycosylase_SLT_dom_1"/>
</dbReference>
<dbReference type="Pfam" id="PF01464">
    <property type="entry name" value="SLT"/>
    <property type="match status" value="1"/>
</dbReference>